<dbReference type="InterPro" id="IPR004089">
    <property type="entry name" value="MCPsignal_dom"/>
</dbReference>
<evidence type="ECO:0000256" key="2">
    <source>
        <dbReference type="ARBA" id="ARBA00029447"/>
    </source>
</evidence>
<protein>
    <submittedName>
        <fullName evidence="5">Methyl-accepting chemotaxis protein</fullName>
    </submittedName>
</protein>
<dbReference type="InterPro" id="IPR009050">
    <property type="entry name" value="Globin-like_sf"/>
</dbReference>
<dbReference type="SUPFAM" id="SSF58104">
    <property type="entry name" value="Methyl-accepting chemotaxis protein (MCP) signaling domain"/>
    <property type="match status" value="1"/>
</dbReference>
<dbReference type="EMBL" id="WXYQ01000005">
    <property type="protein sequence ID" value="NBG95483.1"/>
    <property type="molecule type" value="Genomic_DNA"/>
</dbReference>
<dbReference type="InterPro" id="IPR004090">
    <property type="entry name" value="Chemotax_Me-accpt_rcpt"/>
</dbReference>
<comment type="caution">
    <text evidence="5">The sequence shown here is derived from an EMBL/GenBank/DDBJ whole genome shotgun (WGS) entry which is preliminary data.</text>
</comment>
<dbReference type="AlphaFoldDB" id="A0A845QA29"/>
<dbReference type="SUPFAM" id="SSF46458">
    <property type="entry name" value="Globin-like"/>
    <property type="match status" value="1"/>
</dbReference>
<dbReference type="GO" id="GO:0007165">
    <property type="term" value="P:signal transduction"/>
    <property type="evidence" value="ECO:0007669"/>
    <property type="project" value="UniProtKB-KW"/>
</dbReference>
<dbReference type="GO" id="GO:0020037">
    <property type="term" value="F:heme binding"/>
    <property type="evidence" value="ECO:0007669"/>
    <property type="project" value="InterPro"/>
</dbReference>
<dbReference type="Gene3D" id="1.10.287.950">
    <property type="entry name" value="Methyl-accepting chemotaxis protein"/>
    <property type="match status" value="1"/>
</dbReference>
<dbReference type="RefSeq" id="WP_160587455.1">
    <property type="nucleotide sequence ID" value="NZ_BMHN01000001.1"/>
</dbReference>
<dbReference type="GO" id="GO:0019825">
    <property type="term" value="F:oxygen binding"/>
    <property type="evidence" value="ECO:0007669"/>
    <property type="project" value="InterPro"/>
</dbReference>
<dbReference type="Gene3D" id="1.10.490.10">
    <property type="entry name" value="Globins"/>
    <property type="match status" value="1"/>
</dbReference>
<dbReference type="InterPro" id="IPR044398">
    <property type="entry name" value="Globin-sensor_dom"/>
</dbReference>
<dbReference type="SMART" id="SM00283">
    <property type="entry name" value="MA"/>
    <property type="match status" value="1"/>
</dbReference>
<dbReference type="Pfam" id="PF13682">
    <property type="entry name" value="CZB"/>
    <property type="match status" value="1"/>
</dbReference>
<evidence type="ECO:0000256" key="3">
    <source>
        <dbReference type="PROSITE-ProRule" id="PRU00284"/>
    </source>
</evidence>
<dbReference type="Pfam" id="PF00015">
    <property type="entry name" value="MCPsignal"/>
    <property type="match status" value="1"/>
</dbReference>
<evidence type="ECO:0000259" key="4">
    <source>
        <dbReference type="PROSITE" id="PS50111"/>
    </source>
</evidence>
<dbReference type="Proteomes" id="UP000470384">
    <property type="component" value="Unassembled WGS sequence"/>
</dbReference>
<dbReference type="PANTHER" id="PTHR32089:SF112">
    <property type="entry name" value="LYSOZYME-LIKE PROTEIN-RELATED"/>
    <property type="match status" value="1"/>
</dbReference>
<organism evidence="5 6">
    <name type="scientific">Pyruvatibacter mobilis</name>
    <dbReference type="NCBI Taxonomy" id="1712261"/>
    <lineage>
        <taxon>Bacteria</taxon>
        <taxon>Pseudomonadati</taxon>
        <taxon>Pseudomonadota</taxon>
        <taxon>Alphaproteobacteria</taxon>
        <taxon>Hyphomicrobiales</taxon>
        <taxon>Parvibaculaceae</taxon>
        <taxon>Pyruvatibacter</taxon>
    </lineage>
</organism>
<evidence type="ECO:0000256" key="1">
    <source>
        <dbReference type="ARBA" id="ARBA00023224"/>
    </source>
</evidence>
<dbReference type="GeneID" id="300655052"/>
<dbReference type="Pfam" id="PF11563">
    <property type="entry name" value="Protoglobin"/>
    <property type="match status" value="1"/>
</dbReference>
<keyword evidence="6" id="KW-1185">Reference proteome</keyword>
<keyword evidence="1 3" id="KW-0807">Transducer</keyword>
<dbReference type="GO" id="GO:0006935">
    <property type="term" value="P:chemotaxis"/>
    <property type="evidence" value="ECO:0007669"/>
    <property type="project" value="InterPro"/>
</dbReference>
<dbReference type="CDD" id="cd01068">
    <property type="entry name" value="globin_sensor"/>
    <property type="match status" value="1"/>
</dbReference>
<dbReference type="InterPro" id="IPR025991">
    <property type="entry name" value="Chemoreceptor_zinc-bind_dom"/>
</dbReference>
<gene>
    <name evidence="5" type="ORF">GTQ45_07025</name>
</gene>
<sequence>MQAPVSPLTLTPEEKALVRKYLPALREALPGILEDFYGWVMSQPDMAALVTHSGKSTKLLANKQLAHWLALFETGPDAAFEERARRIGAVHHMIGLTPHWYISGYSFVTARVNELLGSANRFSGRKATEAISAFSKILMFDMQAALSVYSDTAATASAASQGNDFANNLMDSSVNVSIAVNEASIRSGEILRNIQHMDGEAQAIGAAIEQTSAGIQRMSETTQTVADIANSANERASTGAQVVNDASTRMNDISRAMEITSSLVTELADSSRTIGAIVETIENIASQTNLLALNATIEAARAGEAGKGFAVVANEVQSLSKQTATATEEIRGRIESLLTEMTKIETAMTGANDAVESGQDAMTQVSETMQTLRDTVADVSGRMDQVTAILREQTAASDEVAAGIAKIATDSAGNVKALSAITESMDRVEKTTGGQLAQFVEFDVPHKVLRIAMSDHVIWKKRLADMLTGRQSLRPDELADHHSCRLGKLYYSDAAAPYRDLAPFRELEAPHADVHRWGLEAAKCYNAGDIDGAHAAVQKVETASARVLELLEATVRAAEAAEGEALRHAS</sequence>
<dbReference type="PROSITE" id="PS50111">
    <property type="entry name" value="CHEMOTAXIS_TRANSDUC_2"/>
    <property type="match status" value="1"/>
</dbReference>
<dbReference type="GO" id="GO:0004888">
    <property type="term" value="F:transmembrane signaling receptor activity"/>
    <property type="evidence" value="ECO:0007669"/>
    <property type="project" value="InterPro"/>
</dbReference>
<dbReference type="Gene3D" id="1.20.120.30">
    <property type="entry name" value="Aspartate receptor, ligand-binding domain"/>
    <property type="match status" value="1"/>
</dbReference>
<dbReference type="InterPro" id="IPR012292">
    <property type="entry name" value="Globin/Proto"/>
</dbReference>
<dbReference type="GO" id="GO:0016020">
    <property type="term" value="C:membrane"/>
    <property type="evidence" value="ECO:0007669"/>
    <property type="project" value="InterPro"/>
</dbReference>
<dbReference type="InterPro" id="IPR039379">
    <property type="entry name" value="Protoglobin_sensor_dom"/>
</dbReference>
<proteinExistence type="inferred from homology"/>
<evidence type="ECO:0000313" key="5">
    <source>
        <dbReference type="EMBL" id="NBG95483.1"/>
    </source>
</evidence>
<accession>A0A845QA29</accession>
<dbReference type="CDD" id="cd11386">
    <property type="entry name" value="MCP_signal"/>
    <property type="match status" value="1"/>
</dbReference>
<dbReference type="PRINTS" id="PR00260">
    <property type="entry name" value="CHEMTRNSDUCR"/>
</dbReference>
<reference evidence="5 6" key="1">
    <citation type="journal article" date="2016" name="Int. J. Syst. Evol. Microbiol.">
        <title>Pyruvatibacter mobilis gen. nov., sp. nov., a marine bacterium from the culture broth of Picochlorum sp. 122.</title>
        <authorList>
            <person name="Wang G."/>
            <person name="Tang M."/>
            <person name="Wu H."/>
            <person name="Dai S."/>
            <person name="Li T."/>
            <person name="Chen C."/>
            <person name="He H."/>
            <person name="Fan J."/>
            <person name="Xiang W."/>
            <person name="Li X."/>
        </authorList>
    </citation>
    <scope>NUCLEOTIDE SEQUENCE [LARGE SCALE GENOMIC DNA]</scope>
    <source>
        <strain evidence="5 6">GYP-11</strain>
    </source>
</reference>
<feature type="domain" description="Methyl-accepting transducer" evidence="4">
    <location>
        <begin position="172"/>
        <end position="408"/>
    </location>
</feature>
<name>A0A845QA29_9HYPH</name>
<evidence type="ECO:0000313" key="6">
    <source>
        <dbReference type="Proteomes" id="UP000470384"/>
    </source>
</evidence>
<dbReference type="PANTHER" id="PTHR32089">
    <property type="entry name" value="METHYL-ACCEPTING CHEMOTAXIS PROTEIN MCPB"/>
    <property type="match status" value="1"/>
</dbReference>
<dbReference type="OrthoDB" id="4514964at2"/>
<comment type="similarity">
    <text evidence="2">Belongs to the methyl-accepting chemotaxis (MCP) protein family.</text>
</comment>